<feature type="coiled-coil region" evidence="1">
    <location>
        <begin position="40"/>
        <end position="102"/>
    </location>
</feature>
<feature type="domain" description="Copper-binding protein MbnP-like" evidence="3">
    <location>
        <begin position="134"/>
        <end position="339"/>
    </location>
</feature>
<feature type="chain" id="PRO_5045741344" description="Copper-binding protein MbnP-like domain-containing protein" evidence="2">
    <location>
        <begin position="31"/>
        <end position="376"/>
    </location>
</feature>
<protein>
    <recommendedName>
        <fullName evidence="3">Copper-binding protein MbnP-like domain-containing protein</fullName>
    </recommendedName>
</protein>
<evidence type="ECO:0000313" key="4">
    <source>
        <dbReference type="EMBL" id="WNG48379.1"/>
    </source>
</evidence>
<name>A0ABY9WZ32_9BACT</name>
<sequence length="376" mass="41080">MNTSIVAFFPSAGRAIALALMTLAVVPACGENTVEAPPPTSMSSEERQRLEQHIAELEAEVAEMKAELEKHHQDAAASEQALKEMEAQVSQLTEELAEARALLESQDWDGVLVKLEAARAELASLQARVATLPGHLQLTATLRFGNQPFVLDQPFTLPSGEQISFTELRYWLSNIKLLKQDGTSVALPGSYHLMELIKEQPLPPEFQPTDGRPPVVLPANRREQVRLEFVPAGVYTGIELSVGVDPYYNDNLSRQAGELHLGKNMVDITWNWFTSYIFTKTKGTYVSADNRSGAFAWETGGNSNFRTTKLAFSAPVTLNAQKHVSVSLNADVARLFDTLLPSTTPRIGATSAEGATVSDGFATMFSLSATEISSQW</sequence>
<feature type="signal peptide" evidence="2">
    <location>
        <begin position="1"/>
        <end position="30"/>
    </location>
</feature>
<dbReference type="CDD" id="cd14688">
    <property type="entry name" value="bZIP_YAP"/>
    <property type="match status" value="1"/>
</dbReference>
<dbReference type="Proteomes" id="UP001611383">
    <property type="component" value="Chromosome"/>
</dbReference>
<evidence type="ECO:0000259" key="3">
    <source>
        <dbReference type="Pfam" id="PF20243"/>
    </source>
</evidence>
<keyword evidence="2" id="KW-0732">Signal</keyword>
<organism evidence="4 5">
    <name type="scientific">Archangium minus</name>
    <dbReference type="NCBI Taxonomy" id="83450"/>
    <lineage>
        <taxon>Bacteria</taxon>
        <taxon>Pseudomonadati</taxon>
        <taxon>Myxococcota</taxon>
        <taxon>Myxococcia</taxon>
        <taxon>Myxococcales</taxon>
        <taxon>Cystobacterineae</taxon>
        <taxon>Archangiaceae</taxon>
        <taxon>Archangium</taxon>
    </lineage>
</organism>
<keyword evidence="1" id="KW-0175">Coiled coil</keyword>
<proteinExistence type="predicted"/>
<keyword evidence="5" id="KW-1185">Reference proteome</keyword>
<reference evidence="4 5" key="1">
    <citation type="submission" date="2019-08" db="EMBL/GenBank/DDBJ databases">
        <title>Archangium and Cystobacter genomes.</title>
        <authorList>
            <person name="Chen I.-C.K."/>
            <person name="Wielgoss S."/>
        </authorList>
    </citation>
    <scope>NUCLEOTIDE SEQUENCE [LARGE SCALE GENOMIC DNA]</scope>
    <source>
        <strain evidence="4 5">Cbm 6</strain>
    </source>
</reference>
<dbReference type="Pfam" id="PF20243">
    <property type="entry name" value="MbnP"/>
    <property type="match status" value="1"/>
</dbReference>
<accession>A0ABY9WZ32</accession>
<dbReference type="EMBL" id="CP043494">
    <property type="protein sequence ID" value="WNG48379.1"/>
    <property type="molecule type" value="Genomic_DNA"/>
</dbReference>
<dbReference type="InterPro" id="IPR046863">
    <property type="entry name" value="MbnP-like_dom"/>
</dbReference>
<evidence type="ECO:0000313" key="5">
    <source>
        <dbReference type="Proteomes" id="UP001611383"/>
    </source>
</evidence>
<evidence type="ECO:0000256" key="2">
    <source>
        <dbReference type="SAM" id="SignalP"/>
    </source>
</evidence>
<gene>
    <name evidence="4" type="ORF">F0U60_32825</name>
</gene>
<evidence type="ECO:0000256" key="1">
    <source>
        <dbReference type="SAM" id="Coils"/>
    </source>
</evidence>
<dbReference type="RefSeq" id="WP_395805821.1">
    <property type="nucleotide sequence ID" value="NZ_CP043494.1"/>
</dbReference>